<gene>
    <name evidence="1" type="ORF">AsFPU1_1704</name>
</gene>
<protein>
    <submittedName>
        <fullName evidence="1">Serine/threonine protein kinase</fullName>
    </submittedName>
</protein>
<dbReference type="GO" id="GO:0004674">
    <property type="term" value="F:protein serine/threonine kinase activity"/>
    <property type="evidence" value="ECO:0007669"/>
    <property type="project" value="UniProtKB-KW"/>
</dbReference>
<accession>A0A401IG91</accession>
<evidence type="ECO:0000313" key="2">
    <source>
        <dbReference type="Proteomes" id="UP000287247"/>
    </source>
</evidence>
<comment type="caution">
    <text evidence="1">The sequence shown here is derived from an EMBL/GenBank/DDBJ whole genome shotgun (WGS) entry which is preliminary data.</text>
</comment>
<evidence type="ECO:0000313" key="1">
    <source>
        <dbReference type="EMBL" id="GBF80303.1"/>
    </source>
</evidence>
<reference evidence="2" key="1">
    <citation type="submission" date="2017-05" db="EMBL/GenBank/DDBJ databases">
        <title>Physiological properties and genetic analysis related to exopolysaccharide production of fresh-water unicellular cyanobacterium Aphanothece sacrum, Suizenji Nori, that has been cultured as a food source in Japan.</title>
        <authorList>
            <person name="Kanesaki Y."/>
            <person name="Yoshikawa S."/>
            <person name="Ohki K."/>
        </authorList>
    </citation>
    <scope>NUCLEOTIDE SEQUENCE [LARGE SCALE GENOMIC DNA]</scope>
    <source>
        <strain evidence="2">FPU1</strain>
    </source>
</reference>
<keyword evidence="2" id="KW-1185">Reference proteome</keyword>
<organism evidence="1 2">
    <name type="scientific">Aphanothece sacrum FPU1</name>
    <dbReference type="NCBI Taxonomy" id="1920663"/>
    <lineage>
        <taxon>Bacteria</taxon>
        <taxon>Bacillati</taxon>
        <taxon>Cyanobacteriota</taxon>
        <taxon>Cyanophyceae</taxon>
        <taxon>Oscillatoriophycideae</taxon>
        <taxon>Chroococcales</taxon>
        <taxon>Aphanothecaceae</taxon>
        <taxon>Aphanothece</taxon>
    </lineage>
</organism>
<sequence length="54" mass="6167">MSNNFPDWLNYGYEVTEELGRNREGGRIAWKARQITANQAVVIKQFCFAQSGSN</sequence>
<dbReference type="EMBL" id="BDQK01000007">
    <property type="protein sequence ID" value="GBF80303.1"/>
    <property type="molecule type" value="Genomic_DNA"/>
</dbReference>
<keyword evidence="1" id="KW-0808">Transferase</keyword>
<keyword evidence="1" id="KW-0723">Serine/threonine-protein kinase</keyword>
<name>A0A401IG91_APHSA</name>
<keyword evidence="1" id="KW-0418">Kinase</keyword>
<dbReference type="RefSeq" id="WP_172957437.1">
    <property type="nucleotide sequence ID" value="NZ_BDQK01000007.1"/>
</dbReference>
<dbReference type="AlphaFoldDB" id="A0A401IG91"/>
<dbReference type="Proteomes" id="UP000287247">
    <property type="component" value="Unassembled WGS sequence"/>
</dbReference>
<proteinExistence type="predicted"/>